<dbReference type="Proteomes" id="UP000550401">
    <property type="component" value="Unassembled WGS sequence"/>
</dbReference>
<dbReference type="AlphaFoldDB" id="A0A839ET30"/>
<gene>
    <name evidence="2" type="ORF">FHW12_001831</name>
</gene>
<name>A0A839ET30_9GAMM</name>
<evidence type="ECO:0000313" key="2">
    <source>
        <dbReference type="EMBL" id="MBA8887617.1"/>
    </source>
</evidence>
<keyword evidence="1" id="KW-0732">Signal</keyword>
<feature type="signal peptide" evidence="1">
    <location>
        <begin position="1"/>
        <end position="39"/>
    </location>
</feature>
<dbReference type="EMBL" id="JACGXL010000002">
    <property type="protein sequence ID" value="MBA8887617.1"/>
    <property type="molecule type" value="Genomic_DNA"/>
</dbReference>
<proteinExistence type="predicted"/>
<evidence type="ECO:0000256" key="1">
    <source>
        <dbReference type="SAM" id="SignalP"/>
    </source>
</evidence>
<comment type="caution">
    <text evidence="2">The sequence shown here is derived from an EMBL/GenBank/DDBJ whole genome shotgun (WGS) entry which is preliminary data.</text>
</comment>
<feature type="chain" id="PRO_5032640518" description="Ig-like domain-containing protein" evidence="1">
    <location>
        <begin position="40"/>
        <end position="147"/>
    </location>
</feature>
<accession>A0A839ET30</accession>
<protein>
    <recommendedName>
        <fullName evidence="4">Ig-like domain-containing protein</fullName>
    </recommendedName>
</protein>
<reference evidence="2 3" key="1">
    <citation type="submission" date="2020-07" db="EMBL/GenBank/DDBJ databases">
        <title>Genomic Encyclopedia of Type Strains, Phase IV (KMG-V): Genome sequencing to study the core and pangenomes of soil and plant-associated prokaryotes.</title>
        <authorList>
            <person name="Whitman W."/>
        </authorList>
    </citation>
    <scope>NUCLEOTIDE SEQUENCE [LARGE SCALE GENOMIC DNA]</scope>
    <source>
        <strain evidence="2 3">RH2WT43</strain>
    </source>
</reference>
<keyword evidence="3" id="KW-1185">Reference proteome</keyword>
<sequence>MNHALSRFTQRIASGSCAAVLAAAGSLFAAVAMPASAQAAPTLTCTITPGGTPSTTNCGTSVVNTAYNANFVVTGLPSGTYSYAWTATGALPQPISCSGSICNQALDADHQDVREKVQVVATNTATNATYTLSVRVGLFAVCGAYLC</sequence>
<dbReference type="RefSeq" id="WP_182530669.1">
    <property type="nucleotide sequence ID" value="NZ_JACGXL010000002.1"/>
</dbReference>
<organism evidence="2 3">
    <name type="scientific">Dokdonella fugitiva</name>
    <dbReference type="NCBI Taxonomy" id="328517"/>
    <lineage>
        <taxon>Bacteria</taxon>
        <taxon>Pseudomonadati</taxon>
        <taxon>Pseudomonadota</taxon>
        <taxon>Gammaproteobacteria</taxon>
        <taxon>Lysobacterales</taxon>
        <taxon>Rhodanobacteraceae</taxon>
        <taxon>Dokdonella</taxon>
    </lineage>
</organism>
<evidence type="ECO:0008006" key="4">
    <source>
        <dbReference type="Google" id="ProtNLM"/>
    </source>
</evidence>
<evidence type="ECO:0000313" key="3">
    <source>
        <dbReference type="Proteomes" id="UP000550401"/>
    </source>
</evidence>